<reference evidence="7" key="1">
    <citation type="journal article" date="2020" name="mSystems">
        <title>Genome- and Community-Level Interaction Insights into Carbon Utilization and Element Cycling Functions of Hydrothermarchaeota in Hydrothermal Sediment.</title>
        <authorList>
            <person name="Zhou Z."/>
            <person name="Liu Y."/>
            <person name="Xu W."/>
            <person name="Pan J."/>
            <person name="Luo Z.H."/>
            <person name="Li M."/>
        </authorList>
    </citation>
    <scope>NUCLEOTIDE SEQUENCE [LARGE SCALE GENOMIC DNA]</scope>
    <source>
        <strain evidence="7">SpSt-413</strain>
    </source>
</reference>
<name>A0A7C4AHI1_9BACT</name>
<keyword evidence="2" id="KW-0479">Metal-binding</keyword>
<dbReference type="GO" id="GO:0051539">
    <property type="term" value="F:4 iron, 4 sulfur cluster binding"/>
    <property type="evidence" value="ECO:0007669"/>
    <property type="project" value="UniProtKB-KW"/>
</dbReference>
<keyword evidence="5" id="KW-0411">Iron-sulfur</keyword>
<proteinExistence type="predicted"/>
<keyword evidence="3" id="KW-0677">Repeat</keyword>
<evidence type="ECO:0000256" key="2">
    <source>
        <dbReference type="ARBA" id="ARBA00022723"/>
    </source>
</evidence>
<dbReference type="PANTHER" id="PTHR32479">
    <property type="entry name" value="GLYCOLATE OXIDASE IRON-SULFUR SUBUNIT"/>
    <property type="match status" value="1"/>
</dbReference>
<dbReference type="GO" id="GO:0016491">
    <property type="term" value="F:oxidoreductase activity"/>
    <property type="evidence" value="ECO:0007669"/>
    <property type="project" value="UniProtKB-ARBA"/>
</dbReference>
<evidence type="ECO:0000256" key="1">
    <source>
        <dbReference type="ARBA" id="ARBA00022485"/>
    </source>
</evidence>
<dbReference type="InterPro" id="IPR004017">
    <property type="entry name" value="Cys_rich_dom"/>
</dbReference>
<evidence type="ECO:0000256" key="5">
    <source>
        <dbReference type="ARBA" id="ARBA00023014"/>
    </source>
</evidence>
<gene>
    <name evidence="7" type="ORF">ENR59_08110</name>
</gene>
<keyword evidence="1" id="KW-0004">4Fe-4S</keyword>
<dbReference type="PANTHER" id="PTHR32479:SF19">
    <property type="entry name" value="ANAEROBIC GLYCEROL-3-PHOSPHATE DEHYDROGENASE SUBUNIT C"/>
    <property type="match status" value="1"/>
</dbReference>
<evidence type="ECO:0000256" key="4">
    <source>
        <dbReference type="ARBA" id="ARBA00023004"/>
    </source>
</evidence>
<dbReference type="Pfam" id="PF02754">
    <property type="entry name" value="CCG"/>
    <property type="match status" value="1"/>
</dbReference>
<evidence type="ECO:0000313" key="7">
    <source>
        <dbReference type="EMBL" id="HGG92900.1"/>
    </source>
</evidence>
<protein>
    <submittedName>
        <fullName evidence="7">(Fe-S)-binding protein</fullName>
    </submittedName>
</protein>
<dbReference type="AlphaFoldDB" id="A0A7C4AHI1"/>
<keyword evidence="4" id="KW-0408">Iron</keyword>
<sequence length="118" mass="12582">MAARIDFAPDPDAPRRVHYHTPCHGAGGGHDLEMLQAALGPRLSARTRKNLCCGFGGSLKLSAPDLSAMVGRRCMEFYAPDPGDQLLTGCSGCVIQLRASAPPQVEVGHWLEVIRTAS</sequence>
<evidence type="ECO:0000259" key="6">
    <source>
        <dbReference type="Pfam" id="PF02754"/>
    </source>
</evidence>
<evidence type="ECO:0000256" key="3">
    <source>
        <dbReference type="ARBA" id="ARBA00022737"/>
    </source>
</evidence>
<organism evidence="7">
    <name type="scientific">Fundidesulfovibrio putealis</name>
    <dbReference type="NCBI Taxonomy" id="270496"/>
    <lineage>
        <taxon>Bacteria</taxon>
        <taxon>Pseudomonadati</taxon>
        <taxon>Thermodesulfobacteriota</taxon>
        <taxon>Desulfovibrionia</taxon>
        <taxon>Desulfovibrionales</taxon>
        <taxon>Desulfovibrionaceae</taxon>
        <taxon>Fundidesulfovibrio</taxon>
    </lineage>
</organism>
<dbReference type="EMBL" id="DSRP01000559">
    <property type="protein sequence ID" value="HGG92900.1"/>
    <property type="molecule type" value="Genomic_DNA"/>
</dbReference>
<comment type="caution">
    <text evidence="7">The sequence shown here is derived from an EMBL/GenBank/DDBJ whole genome shotgun (WGS) entry which is preliminary data.</text>
</comment>
<feature type="domain" description="Cysteine-rich" evidence="6">
    <location>
        <begin position="17"/>
        <end position="98"/>
    </location>
</feature>
<dbReference type="GO" id="GO:0046872">
    <property type="term" value="F:metal ion binding"/>
    <property type="evidence" value="ECO:0007669"/>
    <property type="project" value="UniProtKB-KW"/>
</dbReference>
<accession>A0A7C4AHI1</accession>